<sequence>MKLPFAGRLLAVAMLAAASAALPISSAFAQTAEKPKVALVMKSLANEFFLTMEDGAKAYQKEHSADFDLISNGIKDETDTANQIRIVEQMIVSKVDALIIAPADSKAMVPVIKKAVDAGITVINIDNQLDPAVVKSKNINVPFVGPDNRKGARLVGEYLAKQLKAGDEVGIIEGVSTTTNAQARTAGFKDAMEAAQVKVVSLQSGDWEINKGNQVAASMLSEYPNIKALLAGNDSMAVGAVSAVRAAGKAGKVQVVGYDNINAIKPMLKDGRVLATADQFAAKQAVFGIETALKMLKGEKVDSGTNGVIETPVELVTKP</sequence>
<dbReference type="CDD" id="cd19970">
    <property type="entry name" value="PBP1_ABC_sugar_binding-like"/>
    <property type="match status" value="1"/>
</dbReference>
<feature type="signal peptide" evidence="4">
    <location>
        <begin position="1"/>
        <end position="29"/>
    </location>
</feature>
<evidence type="ECO:0000313" key="7">
    <source>
        <dbReference type="Proteomes" id="UP000059425"/>
    </source>
</evidence>
<feature type="chain" id="PRO_5006040523" evidence="4">
    <location>
        <begin position="30"/>
        <end position="319"/>
    </location>
</feature>
<dbReference type="InterPro" id="IPR025997">
    <property type="entry name" value="SBP_2_dom"/>
</dbReference>
<dbReference type="AlphaFoldDB" id="A0A0N9WRP4"/>
<dbReference type="SUPFAM" id="SSF53822">
    <property type="entry name" value="Periplasmic binding protein-like I"/>
    <property type="match status" value="1"/>
</dbReference>
<reference evidence="6 7" key="2">
    <citation type="journal article" date="2018" name="Nature">
        <title>Mutant phenotypes for thousands of bacterial genes of unknown function.</title>
        <authorList>
            <person name="Price M.N."/>
            <person name="Wetmore K.M."/>
            <person name="Waters R.J."/>
            <person name="Callaghan M."/>
            <person name="Ray J."/>
            <person name="Liu H."/>
            <person name="Kuehl J.V."/>
            <person name="Melnyk R.A."/>
            <person name="Lamson J.S."/>
            <person name="Suh Y."/>
            <person name="Carlson H.K."/>
            <person name="Esquivel Z."/>
            <person name="Sadeeshkumar H."/>
            <person name="Chakraborty R."/>
            <person name="Zane G.M."/>
            <person name="Rubin B.E."/>
            <person name="Wall J.D."/>
            <person name="Visel A."/>
            <person name="Bristow J."/>
            <person name="Blow M.J."/>
            <person name="Arkin A.P."/>
            <person name="Deutschbauer A.M."/>
        </authorList>
    </citation>
    <scope>NUCLEOTIDE SEQUENCE [LARGE SCALE GENOMIC DNA]</scope>
    <source>
        <strain evidence="6 7">FW300-N2C3</strain>
    </source>
</reference>
<dbReference type="RefSeq" id="WP_060738186.1">
    <property type="nucleotide sequence ID" value="NZ_CP012831.1"/>
</dbReference>
<evidence type="ECO:0000313" key="6">
    <source>
        <dbReference type="EMBL" id="ALI05408.1"/>
    </source>
</evidence>
<name>A0A0N9WRP4_PSEFL</name>
<comment type="similarity">
    <text evidence="2">Belongs to the bacterial solute-binding protein 2 family.</text>
</comment>
<dbReference type="PANTHER" id="PTHR46847:SF1">
    <property type="entry name" value="D-ALLOSE-BINDING PERIPLASMIC PROTEIN-RELATED"/>
    <property type="match status" value="1"/>
</dbReference>
<dbReference type="Gene3D" id="3.40.50.2300">
    <property type="match status" value="2"/>
</dbReference>
<evidence type="ECO:0000256" key="2">
    <source>
        <dbReference type="ARBA" id="ARBA00007639"/>
    </source>
</evidence>
<dbReference type="InterPro" id="IPR028082">
    <property type="entry name" value="Peripla_BP_I"/>
</dbReference>
<dbReference type="Pfam" id="PF13407">
    <property type="entry name" value="Peripla_BP_4"/>
    <property type="match status" value="1"/>
</dbReference>
<reference evidence="7" key="1">
    <citation type="submission" date="2015-09" db="EMBL/GenBank/DDBJ databases">
        <title>Whole genome sequence of Pseudomonas fluorescens FW300-N2C3.</title>
        <authorList>
            <person name="Ray J."/>
            <person name="Melnyk R."/>
            <person name="Deutschbauer A."/>
        </authorList>
    </citation>
    <scope>NUCLEOTIDE SEQUENCE [LARGE SCALE GENOMIC DNA]</scope>
    <source>
        <strain evidence="7">FW300-N2C3</strain>
    </source>
</reference>
<evidence type="ECO:0000256" key="4">
    <source>
        <dbReference type="SAM" id="SignalP"/>
    </source>
</evidence>
<dbReference type="GO" id="GO:0055085">
    <property type="term" value="P:transmembrane transport"/>
    <property type="evidence" value="ECO:0007669"/>
    <property type="project" value="UniProtKB-ARBA"/>
</dbReference>
<dbReference type="GO" id="GO:0030246">
    <property type="term" value="F:carbohydrate binding"/>
    <property type="evidence" value="ECO:0007669"/>
    <property type="project" value="UniProtKB-ARBA"/>
</dbReference>
<dbReference type="EMBL" id="CP012831">
    <property type="protein sequence ID" value="ALI05408.1"/>
    <property type="molecule type" value="Genomic_DNA"/>
</dbReference>
<evidence type="ECO:0000259" key="5">
    <source>
        <dbReference type="Pfam" id="PF13407"/>
    </source>
</evidence>
<comment type="subcellular location">
    <subcellularLocation>
        <location evidence="1">Cell envelope</location>
    </subcellularLocation>
</comment>
<dbReference type="GO" id="GO:0030313">
    <property type="term" value="C:cell envelope"/>
    <property type="evidence" value="ECO:0007669"/>
    <property type="project" value="UniProtKB-SubCell"/>
</dbReference>
<gene>
    <name evidence="6" type="ORF">AO356_00970</name>
</gene>
<dbReference type="OrthoDB" id="5592879at2"/>
<dbReference type="PANTHER" id="PTHR46847">
    <property type="entry name" value="D-ALLOSE-BINDING PERIPLASMIC PROTEIN-RELATED"/>
    <property type="match status" value="1"/>
</dbReference>
<keyword evidence="3 4" id="KW-0732">Signal</keyword>
<organism evidence="6 7">
    <name type="scientific">Pseudomonas fluorescens</name>
    <dbReference type="NCBI Taxonomy" id="294"/>
    <lineage>
        <taxon>Bacteria</taxon>
        <taxon>Pseudomonadati</taxon>
        <taxon>Pseudomonadota</taxon>
        <taxon>Gammaproteobacteria</taxon>
        <taxon>Pseudomonadales</taxon>
        <taxon>Pseudomonadaceae</taxon>
        <taxon>Pseudomonas</taxon>
    </lineage>
</organism>
<dbReference type="Proteomes" id="UP000059425">
    <property type="component" value="Chromosome"/>
</dbReference>
<feature type="domain" description="Periplasmic binding protein" evidence="5">
    <location>
        <begin position="37"/>
        <end position="300"/>
    </location>
</feature>
<proteinExistence type="inferred from homology"/>
<evidence type="ECO:0000256" key="3">
    <source>
        <dbReference type="ARBA" id="ARBA00022729"/>
    </source>
</evidence>
<protein>
    <submittedName>
        <fullName evidence="6">LacI family transcriptional regulator</fullName>
    </submittedName>
</protein>
<evidence type="ECO:0000256" key="1">
    <source>
        <dbReference type="ARBA" id="ARBA00004196"/>
    </source>
</evidence>
<accession>A0A0N9WRP4</accession>